<dbReference type="EMBL" id="AMRK01000003">
    <property type="protein sequence ID" value="EKE72525.1"/>
    <property type="molecule type" value="Genomic_DNA"/>
</dbReference>
<keyword evidence="3" id="KW-0067">ATP-binding</keyword>
<accession>K2K4V9</accession>
<keyword evidence="1" id="KW-0677">Repeat</keyword>
<dbReference type="Pfam" id="PF00005">
    <property type="entry name" value="ABC_tran"/>
    <property type="match status" value="2"/>
</dbReference>
<dbReference type="InterPro" id="IPR050611">
    <property type="entry name" value="ABCF"/>
</dbReference>
<dbReference type="CDD" id="cd03221">
    <property type="entry name" value="ABCF_EF-3"/>
    <property type="match status" value="1"/>
</dbReference>
<evidence type="ECO:0000256" key="4">
    <source>
        <dbReference type="SAM" id="MobiDB-lite"/>
    </source>
</evidence>
<dbReference type="Proteomes" id="UP000006762">
    <property type="component" value="Unassembled WGS sequence"/>
</dbReference>
<feature type="domain" description="AAA+ ATPase" evidence="5">
    <location>
        <begin position="334"/>
        <end position="496"/>
    </location>
</feature>
<evidence type="ECO:0000256" key="3">
    <source>
        <dbReference type="ARBA" id="ARBA00022840"/>
    </source>
</evidence>
<dbReference type="Gene3D" id="3.40.50.300">
    <property type="entry name" value="P-loop containing nucleotide triphosphate hydrolases"/>
    <property type="match status" value="2"/>
</dbReference>
<dbReference type="PANTHER" id="PTHR19211">
    <property type="entry name" value="ATP-BINDING TRANSPORT PROTEIN-RELATED"/>
    <property type="match status" value="1"/>
</dbReference>
<sequence>MTGLVGRNGSGKSTLLNFIAGRLGAPLVVGTCICSHPVRLLDQQAALSMRLMDLFGVTDPLLDLWCALRGEATKAAFETIDWTLEERFLAQLDRFGLSDVDLNRRLGTLSGGQQLRARLAALFFDAPEIVLLDEPTNALDRDGQAMVAQALRDHSRIHGGIACVASHDRHLLDQMDRIVSLDPDGGVTVFGGGWTAFAAARDADLARLEQASTRMQRQEKQTEAKRRESAARQDRRARQGRKLRDGSQSKLLLDMAKESAQSSASARITAEARKKAALEAERTEIAQKIEVRTPVHMDFPAVHVPPSKQMLQLDEAVFTVGDQNIGPISLSLVGPARLRLSGPNGVGKSTLLRAISGEIAPISGQVNRLVPCAMLDQNGGFSHDAGSLIAAAEQAFPSVAGAQLRACLARAGFRGDAAHAPVQELSGGEKMRARIALLAASPEVPPLLLLDEPTNHLDLAALEALELGLSQWRGAMIVVTHDDVFAQKMAFTDVISGPFA</sequence>
<dbReference type="SMART" id="SM00382">
    <property type="entry name" value="AAA"/>
    <property type="match status" value="2"/>
</dbReference>
<dbReference type="SUPFAM" id="SSF52540">
    <property type="entry name" value="P-loop containing nucleoside triphosphate hydrolases"/>
    <property type="match status" value="2"/>
</dbReference>
<keyword evidence="7" id="KW-1185">Reference proteome</keyword>
<dbReference type="PANTHER" id="PTHR19211:SF6">
    <property type="entry name" value="BLL7188 PROTEIN"/>
    <property type="match status" value="1"/>
</dbReference>
<organism evidence="6 7">
    <name type="scientific">Celeribacter baekdonensis B30</name>
    <dbReference type="NCBI Taxonomy" id="1208323"/>
    <lineage>
        <taxon>Bacteria</taxon>
        <taxon>Pseudomonadati</taxon>
        <taxon>Pseudomonadota</taxon>
        <taxon>Alphaproteobacteria</taxon>
        <taxon>Rhodobacterales</taxon>
        <taxon>Roseobacteraceae</taxon>
        <taxon>Celeribacter</taxon>
    </lineage>
</organism>
<reference evidence="6 7" key="1">
    <citation type="submission" date="2012-09" db="EMBL/GenBank/DDBJ databases">
        <title>Celeribacter baekdonensis B30 Genome Sequencing.</title>
        <authorList>
            <person name="Wang W."/>
        </authorList>
    </citation>
    <scope>NUCLEOTIDE SEQUENCE [LARGE SCALE GENOMIC DNA]</scope>
    <source>
        <strain evidence="6 7">B30</strain>
    </source>
</reference>
<evidence type="ECO:0000313" key="6">
    <source>
        <dbReference type="EMBL" id="EKE72525.1"/>
    </source>
</evidence>
<feature type="region of interest" description="Disordered" evidence="4">
    <location>
        <begin position="212"/>
        <end position="250"/>
    </location>
</feature>
<dbReference type="STRING" id="1208323.B30_06076"/>
<gene>
    <name evidence="6" type="ORF">B30_06076</name>
</gene>
<feature type="compositionally biased region" description="Basic and acidic residues" evidence="4">
    <location>
        <begin position="216"/>
        <end position="247"/>
    </location>
</feature>
<dbReference type="InterPro" id="IPR003439">
    <property type="entry name" value="ABC_transporter-like_ATP-bd"/>
</dbReference>
<proteinExistence type="predicted"/>
<evidence type="ECO:0000313" key="7">
    <source>
        <dbReference type="Proteomes" id="UP000006762"/>
    </source>
</evidence>
<evidence type="ECO:0000256" key="1">
    <source>
        <dbReference type="ARBA" id="ARBA00022737"/>
    </source>
</evidence>
<dbReference type="GO" id="GO:0016887">
    <property type="term" value="F:ATP hydrolysis activity"/>
    <property type="evidence" value="ECO:0007669"/>
    <property type="project" value="InterPro"/>
</dbReference>
<dbReference type="AlphaFoldDB" id="K2K4V9"/>
<name>K2K4V9_9RHOB</name>
<dbReference type="InterPro" id="IPR027417">
    <property type="entry name" value="P-loop_NTPase"/>
</dbReference>
<feature type="domain" description="AAA+ ATPase" evidence="5">
    <location>
        <begin position="1"/>
        <end position="184"/>
    </location>
</feature>
<dbReference type="GO" id="GO:0005524">
    <property type="term" value="F:ATP binding"/>
    <property type="evidence" value="ECO:0007669"/>
    <property type="project" value="UniProtKB-KW"/>
</dbReference>
<protein>
    <submittedName>
        <fullName evidence="6">ABC transporter</fullName>
    </submittedName>
</protein>
<comment type="caution">
    <text evidence="6">The sequence shown here is derived from an EMBL/GenBank/DDBJ whole genome shotgun (WGS) entry which is preliminary data.</text>
</comment>
<keyword evidence="2" id="KW-0547">Nucleotide-binding</keyword>
<dbReference type="InterPro" id="IPR003593">
    <property type="entry name" value="AAA+_ATPase"/>
</dbReference>
<evidence type="ECO:0000259" key="5">
    <source>
        <dbReference type="SMART" id="SM00382"/>
    </source>
</evidence>
<evidence type="ECO:0000256" key="2">
    <source>
        <dbReference type="ARBA" id="ARBA00022741"/>
    </source>
</evidence>
<dbReference type="PATRIC" id="fig|1208323.3.peg.1253"/>
<dbReference type="eggNOG" id="COG0488">
    <property type="taxonomic scope" value="Bacteria"/>
</dbReference>